<proteinExistence type="predicted"/>
<evidence type="ECO:0000313" key="3">
    <source>
        <dbReference type="Proteomes" id="UP001324384"/>
    </source>
</evidence>
<sequence length="110" mass="12750">MRRSKAANTLILVNKTDSIYKNYWQDDIFYYTGMGLTGDQNLNNAQNKTLLESNHNGITILLFNHLKPNHYVYAGQVYLAAKPFYQEQKDKDNKSRKVVIFPLKLKQPPA</sequence>
<accession>A0ABZ0X086</accession>
<organism evidence="2 3">
    <name type="scientific">Moraxella canis</name>
    <dbReference type="NCBI Taxonomy" id="90239"/>
    <lineage>
        <taxon>Bacteria</taxon>
        <taxon>Pseudomonadati</taxon>
        <taxon>Pseudomonadota</taxon>
        <taxon>Gammaproteobacteria</taxon>
        <taxon>Moraxellales</taxon>
        <taxon>Moraxellaceae</taxon>
        <taxon>Moraxella</taxon>
    </lineage>
</organism>
<evidence type="ECO:0000313" key="2">
    <source>
        <dbReference type="EMBL" id="WQE04702.1"/>
    </source>
</evidence>
<gene>
    <name evidence="2" type="ORF">U0021_03705</name>
</gene>
<protein>
    <recommendedName>
        <fullName evidence="1">ScoMcrA-like SRA domain-containing protein</fullName>
    </recommendedName>
</protein>
<dbReference type="InterPro" id="IPR058712">
    <property type="entry name" value="SRA_ScoMcrA"/>
</dbReference>
<dbReference type="Proteomes" id="UP001324384">
    <property type="component" value="Chromosome"/>
</dbReference>
<dbReference type="RefSeq" id="WP_114800392.1">
    <property type="nucleotide sequence ID" value="NZ_CP139961.1"/>
</dbReference>
<keyword evidence="3" id="KW-1185">Reference proteome</keyword>
<name>A0ABZ0X086_9GAMM</name>
<dbReference type="EMBL" id="CP139961">
    <property type="protein sequence ID" value="WQE04702.1"/>
    <property type="molecule type" value="Genomic_DNA"/>
</dbReference>
<dbReference type="Pfam" id="PF26348">
    <property type="entry name" value="SRA_ScoMcrA"/>
    <property type="match status" value="1"/>
</dbReference>
<feature type="domain" description="ScoMcrA-like SRA" evidence="1">
    <location>
        <begin position="11"/>
        <end position="104"/>
    </location>
</feature>
<reference evidence="2 3" key="1">
    <citation type="submission" date="2023-12" db="EMBL/GenBank/DDBJ databases">
        <title>Genome sequencing and assembly of bacterial species from a model synthetic community.</title>
        <authorList>
            <person name="Hogle S.L."/>
        </authorList>
    </citation>
    <scope>NUCLEOTIDE SEQUENCE [LARGE SCALE GENOMIC DNA]</scope>
    <source>
        <strain evidence="2 3">HAMBI_2792</strain>
    </source>
</reference>
<evidence type="ECO:0000259" key="1">
    <source>
        <dbReference type="Pfam" id="PF26348"/>
    </source>
</evidence>